<gene>
    <name evidence="1" type="ORF">JI741_00375</name>
</gene>
<dbReference type="EMBL" id="JAERRB010000001">
    <property type="protein sequence ID" value="MBL0739643.1"/>
    <property type="molecule type" value="Genomic_DNA"/>
</dbReference>
<sequence length="120" mass="13375">MARGKTVLRAGLQKKQRTGKRRMVSPKGLFNCKTVPFHGKSKKPKTMTSIAHRSVVNIFLKTCALLDARTVIQKYFRFSRALLLEVSGKVPILEVLQPTLPLPVETLHCPDIVPPNGCLL</sequence>
<name>A0ABS1KJV9_9BACT</name>
<protein>
    <submittedName>
        <fullName evidence="1">Uncharacterized protein</fullName>
    </submittedName>
</protein>
<evidence type="ECO:0000313" key="1">
    <source>
        <dbReference type="EMBL" id="MBL0739643.1"/>
    </source>
</evidence>
<accession>A0ABS1KJV9</accession>
<comment type="caution">
    <text evidence="1">The sequence shown here is derived from an EMBL/GenBank/DDBJ whole genome shotgun (WGS) entry which is preliminary data.</text>
</comment>
<dbReference type="RefSeq" id="WP_202006620.1">
    <property type="nucleotide sequence ID" value="NZ_JAERRB010000001.1"/>
</dbReference>
<reference evidence="1 2" key="1">
    <citation type="submission" date="2021-01" db="EMBL/GenBank/DDBJ databases">
        <title>Chryseolinea sp. Jin1 Genome sequencing and assembly.</title>
        <authorList>
            <person name="Kim I."/>
        </authorList>
    </citation>
    <scope>NUCLEOTIDE SEQUENCE [LARGE SCALE GENOMIC DNA]</scope>
    <source>
        <strain evidence="1 2">Jin1</strain>
    </source>
</reference>
<organism evidence="1 2">
    <name type="scientific">Chryseolinea lacunae</name>
    <dbReference type="NCBI Taxonomy" id="2801331"/>
    <lineage>
        <taxon>Bacteria</taxon>
        <taxon>Pseudomonadati</taxon>
        <taxon>Bacteroidota</taxon>
        <taxon>Cytophagia</taxon>
        <taxon>Cytophagales</taxon>
        <taxon>Fulvivirgaceae</taxon>
        <taxon>Chryseolinea</taxon>
    </lineage>
</organism>
<keyword evidence="2" id="KW-1185">Reference proteome</keyword>
<evidence type="ECO:0000313" key="2">
    <source>
        <dbReference type="Proteomes" id="UP000613030"/>
    </source>
</evidence>
<dbReference type="Proteomes" id="UP000613030">
    <property type="component" value="Unassembled WGS sequence"/>
</dbReference>
<proteinExistence type="predicted"/>